<name>A0ACC0ZY65_9ROSI</name>
<proteinExistence type="predicted"/>
<protein>
    <submittedName>
        <fullName evidence="1">Uncharacterized protein</fullName>
    </submittedName>
</protein>
<evidence type="ECO:0000313" key="2">
    <source>
        <dbReference type="Proteomes" id="UP001164250"/>
    </source>
</evidence>
<organism evidence="1 2">
    <name type="scientific">Pistacia atlantica</name>
    <dbReference type="NCBI Taxonomy" id="434234"/>
    <lineage>
        <taxon>Eukaryota</taxon>
        <taxon>Viridiplantae</taxon>
        <taxon>Streptophyta</taxon>
        <taxon>Embryophyta</taxon>
        <taxon>Tracheophyta</taxon>
        <taxon>Spermatophyta</taxon>
        <taxon>Magnoliopsida</taxon>
        <taxon>eudicotyledons</taxon>
        <taxon>Gunneridae</taxon>
        <taxon>Pentapetalae</taxon>
        <taxon>rosids</taxon>
        <taxon>malvids</taxon>
        <taxon>Sapindales</taxon>
        <taxon>Anacardiaceae</taxon>
        <taxon>Pistacia</taxon>
    </lineage>
</organism>
<evidence type="ECO:0000313" key="1">
    <source>
        <dbReference type="EMBL" id="KAJ0078718.1"/>
    </source>
</evidence>
<keyword evidence="2" id="KW-1185">Reference proteome</keyword>
<gene>
    <name evidence="1" type="ORF">Patl1_22370</name>
</gene>
<reference evidence="2" key="1">
    <citation type="journal article" date="2023" name="G3 (Bethesda)">
        <title>Genome assembly and association tests identify interacting loci associated with vigor, precocity, and sex in interspecific pistachio rootstocks.</title>
        <authorList>
            <person name="Palmer W."/>
            <person name="Jacygrad E."/>
            <person name="Sagayaradj S."/>
            <person name="Cavanaugh K."/>
            <person name="Han R."/>
            <person name="Bertier L."/>
            <person name="Beede B."/>
            <person name="Kafkas S."/>
            <person name="Golino D."/>
            <person name="Preece J."/>
            <person name="Michelmore R."/>
        </authorList>
    </citation>
    <scope>NUCLEOTIDE SEQUENCE [LARGE SCALE GENOMIC DNA]</scope>
</reference>
<comment type="caution">
    <text evidence="1">The sequence shown here is derived from an EMBL/GenBank/DDBJ whole genome shotgun (WGS) entry which is preliminary data.</text>
</comment>
<dbReference type="EMBL" id="CM047909">
    <property type="protein sequence ID" value="KAJ0078718.1"/>
    <property type="molecule type" value="Genomic_DNA"/>
</dbReference>
<dbReference type="Proteomes" id="UP001164250">
    <property type="component" value="Chromosome 13"/>
</dbReference>
<sequence length="247" mass="28282">MLLFLATHLSLLAFHQSRPSLSASLCSFHPSLFALSIHLSHPSRHLFTLSIHLGPTACLLGKAHLVLVGFWETSYEVCKKKPEMSGSCSILHRPAETQHPASMQREQNFISLAQFNEAFRLYIPVLLAFLQLNSPPQSKIHPANLYSFSFMVASLIYYLSFIAYTQLNILSTLWCNCFHIRISFFNLIVHQHVPLNKKETYEKLGEKMKNMFNEAYEKLGEKMKNVKISEKISSLWSKNEPGLPRDK</sequence>
<accession>A0ACC0ZY65</accession>